<name>A0A550C7N6_9AGAR</name>
<dbReference type="Proteomes" id="UP000320762">
    <property type="component" value="Unassembled WGS sequence"/>
</dbReference>
<organism evidence="1 2">
    <name type="scientific">Schizophyllum amplum</name>
    <dbReference type="NCBI Taxonomy" id="97359"/>
    <lineage>
        <taxon>Eukaryota</taxon>
        <taxon>Fungi</taxon>
        <taxon>Dikarya</taxon>
        <taxon>Basidiomycota</taxon>
        <taxon>Agaricomycotina</taxon>
        <taxon>Agaricomycetes</taxon>
        <taxon>Agaricomycetidae</taxon>
        <taxon>Agaricales</taxon>
        <taxon>Schizophyllaceae</taxon>
        <taxon>Schizophyllum</taxon>
    </lineage>
</organism>
<comment type="caution">
    <text evidence="1">The sequence shown here is derived from an EMBL/GenBank/DDBJ whole genome shotgun (WGS) entry which is preliminary data.</text>
</comment>
<evidence type="ECO:0000313" key="2">
    <source>
        <dbReference type="Proteomes" id="UP000320762"/>
    </source>
</evidence>
<accession>A0A550C7N6</accession>
<proteinExistence type="predicted"/>
<evidence type="ECO:0008006" key="3">
    <source>
        <dbReference type="Google" id="ProtNLM"/>
    </source>
</evidence>
<dbReference type="EMBL" id="VDMD01000020">
    <property type="protein sequence ID" value="TRM60811.1"/>
    <property type="molecule type" value="Genomic_DNA"/>
</dbReference>
<gene>
    <name evidence="1" type="ORF">BD626DRAFT_584946</name>
</gene>
<evidence type="ECO:0000313" key="1">
    <source>
        <dbReference type="EMBL" id="TRM60811.1"/>
    </source>
</evidence>
<reference evidence="1 2" key="1">
    <citation type="journal article" date="2019" name="New Phytol.">
        <title>Comparative genomics reveals unique wood-decay strategies and fruiting body development in the Schizophyllaceae.</title>
        <authorList>
            <person name="Almasi E."/>
            <person name="Sahu N."/>
            <person name="Krizsan K."/>
            <person name="Balint B."/>
            <person name="Kovacs G.M."/>
            <person name="Kiss B."/>
            <person name="Cseklye J."/>
            <person name="Drula E."/>
            <person name="Henrissat B."/>
            <person name="Nagy I."/>
            <person name="Chovatia M."/>
            <person name="Adam C."/>
            <person name="LaButti K."/>
            <person name="Lipzen A."/>
            <person name="Riley R."/>
            <person name="Grigoriev I.V."/>
            <person name="Nagy L.G."/>
        </authorList>
    </citation>
    <scope>NUCLEOTIDE SEQUENCE [LARGE SCALE GENOMIC DNA]</scope>
    <source>
        <strain evidence="1 2">NL-1724</strain>
    </source>
</reference>
<keyword evidence="2" id="KW-1185">Reference proteome</keyword>
<dbReference type="OrthoDB" id="3365698at2759"/>
<protein>
    <recommendedName>
        <fullName evidence="3">F-box domain-containing protein</fullName>
    </recommendedName>
</protein>
<sequence length="399" mass="44775">MICNENELESLKPYHPLGAWAMQDPCYARVCVEWRQVALSSPQLFKTIYLNDADLSPRNMDRFVCGISGYLVRSSQVPLCVNVDHTGNDEGFMENAVWRRLLEESHRWRTLSLRLDVACLRQIPPLDLPVLQVVDLFVGHTAPRLEGGSANSLPLLGLENAHGVRHASVQLAPGVFPDTEDLELPPSWHLTILILNTDFLDNMLQAIRVVGPTLDTLWVHTKHAPPLMDEAGQYLLPDQEGAVDLPVLKHLSTMHGGSDMIFFVHAPSLQSLAMRIPQTDCLDPLLRMIKRCRLQSTLTSLSIAAIQNPRESDYETLLECLRELTAVSSLSLRNTDGRPEHSVVRNRLISDLVGESGQSPCLPNLRSLSLWHGQRNIYGGYIAHLIYETIKCFFDHFGL</sequence>
<dbReference type="AlphaFoldDB" id="A0A550C7N6"/>